<accession>A0A7S3ZSJ0</accession>
<reference evidence="4" key="2">
    <citation type="submission" date="2021-11" db="EMBL/GenBank/DDBJ databases">
        <authorList>
            <consortium name="Genoscope - CEA"/>
            <person name="William W."/>
        </authorList>
    </citation>
    <scope>NUCLEOTIDE SEQUENCE</scope>
</reference>
<feature type="transmembrane region" description="Helical" evidence="2">
    <location>
        <begin position="552"/>
        <end position="577"/>
    </location>
</feature>
<gene>
    <name evidence="3" type="ORF">PCAL00307_LOCUS7617</name>
    <name evidence="4" type="ORF">PECAL_1P11010</name>
</gene>
<keyword evidence="2" id="KW-0472">Membrane</keyword>
<feature type="transmembrane region" description="Helical" evidence="2">
    <location>
        <begin position="333"/>
        <end position="356"/>
    </location>
</feature>
<keyword evidence="2" id="KW-0812">Transmembrane</keyword>
<dbReference type="EMBL" id="CAKKNE010000001">
    <property type="protein sequence ID" value="CAH0364723.1"/>
    <property type="molecule type" value="Genomic_DNA"/>
</dbReference>
<evidence type="ECO:0000313" key="3">
    <source>
        <dbReference type="EMBL" id="CAE0692181.1"/>
    </source>
</evidence>
<keyword evidence="5" id="KW-1185">Reference proteome</keyword>
<sequence length="599" mass="65297">MAQRFVGQPGGKTAFDKRHSDDSLAPAAQLQRRETSKRLVSWEGSNQLALLDSDYKAAHCRRYTGRATVREPTFSLREFCKAYAYETLPPVLDLAAASLLEGSLAKGWHVTGYRALRPSPAHIGWGNSIFAGVFGHITWAPLVYAVNYAYFTSRVVRAHVDPVELLVLDVFQLIRNGVVATKYAYFEEEDLESMRQRPPAWSWDKTDRQLLLGGGLSPKDYAGLLEALVVDAMATADIDLRAVDVAIDEDGAAAVRDLVKATGGDAFAAPDGRTSAAAVLWCLLARHWSVGLAPKAVLFVVAEVLMILFLPAIERTALGGAPYGPPGLVRFVLVMYTVLLAFGPKTATPTLIFPMAAANDWHRRGMVLGCLGDVFDAPGLSAGDLVRPTENTEGKVAPAAGTRIFLDPHDPKNVFAHAMMRPVLRRIARKIQLRCQAYLWIYFAGAIAALVVLNVLLWYPLSHRLLAAHLAALFAVLTGLSVVIIFVAAKTTNDITPIHRSRLQRERLAIEREISAGVDSTRAVTLEHARRLLKTLDENIAFEEVEREPASVLGVAASAGTIGSVLSLLLGGLLFAFEGYNSSRQNGWKYGEDGVFSKE</sequence>
<proteinExistence type="predicted"/>
<protein>
    <recommendedName>
        <fullName evidence="6">Transmembrane protein</fullName>
    </recommendedName>
</protein>
<dbReference type="Proteomes" id="UP000789595">
    <property type="component" value="Unassembled WGS sequence"/>
</dbReference>
<keyword evidence="2" id="KW-1133">Transmembrane helix</keyword>
<feature type="region of interest" description="Disordered" evidence="1">
    <location>
        <begin position="1"/>
        <end position="30"/>
    </location>
</feature>
<evidence type="ECO:0008006" key="6">
    <source>
        <dbReference type="Google" id="ProtNLM"/>
    </source>
</evidence>
<dbReference type="AlphaFoldDB" id="A0A7S3ZSJ0"/>
<reference evidence="3" key="1">
    <citation type="submission" date="2021-01" db="EMBL/GenBank/DDBJ databases">
        <authorList>
            <person name="Corre E."/>
            <person name="Pelletier E."/>
            <person name="Niang G."/>
            <person name="Scheremetjew M."/>
            <person name="Finn R."/>
            <person name="Kale V."/>
            <person name="Holt S."/>
            <person name="Cochrane G."/>
            <person name="Meng A."/>
            <person name="Brown T."/>
            <person name="Cohen L."/>
        </authorList>
    </citation>
    <scope>NUCLEOTIDE SEQUENCE</scope>
    <source>
        <strain evidence="3">CCMP1756</strain>
    </source>
</reference>
<organism evidence="3">
    <name type="scientific">Pelagomonas calceolata</name>
    <dbReference type="NCBI Taxonomy" id="35677"/>
    <lineage>
        <taxon>Eukaryota</taxon>
        <taxon>Sar</taxon>
        <taxon>Stramenopiles</taxon>
        <taxon>Ochrophyta</taxon>
        <taxon>Pelagophyceae</taxon>
        <taxon>Pelagomonadales</taxon>
        <taxon>Pelagomonadaceae</taxon>
        <taxon>Pelagomonas</taxon>
    </lineage>
</organism>
<evidence type="ECO:0000256" key="1">
    <source>
        <dbReference type="SAM" id="MobiDB-lite"/>
    </source>
</evidence>
<feature type="transmembrane region" description="Helical" evidence="2">
    <location>
        <begin position="465"/>
        <end position="489"/>
    </location>
</feature>
<name>A0A7S3ZSJ0_9STRA</name>
<dbReference type="EMBL" id="HBIW01008956">
    <property type="protein sequence ID" value="CAE0692181.1"/>
    <property type="molecule type" value="Transcribed_RNA"/>
</dbReference>
<feature type="transmembrane region" description="Helical" evidence="2">
    <location>
        <begin position="296"/>
        <end position="313"/>
    </location>
</feature>
<evidence type="ECO:0000256" key="2">
    <source>
        <dbReference type="SAM" id="Phobius"/>
    </source>
</evidence>
<feature type="transmembrane region" description="Helical" evidence="2">
    <location>
        <begin position="439"/>
        <end position="459"/>
    </location>
</feature>
<evidence type="ECO:0000313" key="5">
    <source>
        <dbReference type="Proteomes" id="UP000789595"/>
    </source>
</evidence>
<evidence type="ECO:0000313" key="4">
    <source>
        <dbReference type="EMBL" id="CAH0364723.1"/>
    </source>
</evidence>